<proteinExistence type="predicted"/>
<protein>
    <recommendedName>
        <fullName evidence="4">Transposase</fullName>
    </recommendedName>
</protein>
<name>A0ABD3VLT4_SINWO</name>
<dbReference type="AlphaFoldDB" id="A0ABD3VLT4"/>
<evidence type="ECO:0000256" key="1">
    <source>
        <dbReference type="SAM" id="MobiDB-lite"/>
    </source>
</evidence>
<evidence type="ECO:0000313" key="3">
    <source>
        <dbReference type="Proteomes" id="UP001634394"/>
    </source>
</evidence>
<accession>A0ABD3VLT4</accession>
<keyword evidence="3" id="KW-1185">Reference proteome</keyword>
<dbReference type="Proteomes" id="UP001634394">
    <property type="component" value="Unassembled WGS sequence"/>
</dbReference>
<gene>
    <name evidence="2" type="ORF">ACJMK2_007464</name>
</gene>
<dbReference type="EMBL" id="JBJQND010000011">
    <property type="protein sequence ID" value="KAL3861430.1"/>
    <property type="molecule type" value="Genomic_DNA"/>
</dbReference>
<evidence type="ECO:0008006" key="4">
    <source>
        <dbReference type="Google" id="ProtNLM"/>
    </source>
</evidence>
<organism evidence="2 3">
    <name type="scientific">Sinanodonta woodiana</name>
    <name type="common">Chinese pond mussel</name>
    <name type="synonym">Anodonta woodiana</name>
    <dbReference type="NCBI Taxonomy" id="1069815"/>
    <lineage>
        <taxon>Eukaryota</taxon>
        <taxon>Metazoa</taxon>
        <taxon>Spiralia</taxon>
        <taxon>Lophotrochozoa</taxon>
        <taxon>Mollusca</taxon>
        <taxon>Bivalvia</taxon>
        <taxon>Autobranchia</taxon>
        <taxon>Heteroconchia</taxon>
        <taxon>Palaeoheterodonta</taxon>
        <taxon>Unionida</taxon>
        <taxon>Unionoidea</taxon>
        <taxon>Unionidae</taxon>
        <taxon>Unioninae</taxon>
        <taxon>Sinanodonta</taxon>
    </lineage>
</organism>
<sequence length="86" mass="10021">MRKKVPPRTLWQYKKANYDQLRDELNNYRDEFALLESSGTEALWTSSFKMKLLALMRAHIPQNSISGDKNNKMDNQGSQGSSKEKR</sequence>
<evidence type="ECO:0000313" key="2">
    <source>
        <dbReference type="EMBL" id="KAL3861430.1"/>
    </source>
</evidence>
<comment type="caution">
    <text evidence="2">The sequence shown here is derived from an EMBL/GenBank/DDBJ whole genome shotgun (WGS) entry which is preliminary data.</text>
</comment>
<reference evidence="2 3" key="1">
    <citation type="submission" date="2024-11" db="EMBL/GenBank/DDBJ databases">
        <title>Chromosome-level genome assembly of the freshwater bivalve Anodonta woodiana.</title>
        <authorList>
            <person name="Chen X."/>
        </authorList>
    </citation>
    <scope>NUCLEOTIDE SEQUENCE [LARGE SCALE GENOMIC DNA]</scope>
    <source>
        <strain evidence="2">MN2024</strain>
        <tissue evidence="2">Gills</tissue>
    </source>
</reference>
<feature type="region of interest" description="Disordered" evidence="1">
    <location>
        <begin position="62"/>
        <end position="86"/>
    </location>
</feature>